<keyword evidence="6" id="KW-1185">Reference proteome</keyword>
<dbReference type="OrthoDB" id="8771774at2"/>
<dbReference type="Proteomes" id="UP000265903">
    <property type="component" value="Unassembled WGS sequence"/>
</dbReference>
<keyword evidence="2 3" id="KW-0732">Signal</keyword>
<feature type="chain" id="PRO_5018164606" evidence="3">
    <location>
        <begin position="32"/>
        <end position="260"/>
    </location>
</feature>
<dbReference type="PANTHER" id="PTHR35936:SF6">
    <property type="entry name" value="AMINO ACID ABC TRANSPORTER SUBSTRATE-BINDING PAAT FAMILY PROTEIN"/>
    <property type="match status" value="1"/>
</dbReference>
<dbReference type="Gene3D" id="3.40.190.10">
    <property type="entry name" value="Periplasmic binding protein-like II"/>
    <property type="match status" value="2"/>
</dbReference>
<protein>
    <submittedName>
        <fullName evidence="5">Bacterial extracellular solute-binding protein, family 3</fullName>
    </submittedName>
</protein>
<evidence type="ECO:0000313" key="5">
    <source>
        <dbReference type="EMBL" id="RMJ02056.1"/>
    </source>
</evidence>
<dbReference type="PANTHER" id="PTHR35936">
    <property type="entry name" value="MEMBRANE-BOUND LYTIC MUREIN TRANSGLYCOSYLASE F"/>
    <property type="match status" value="1"/>
</dbReference>
<gene>
    <name evidence="5" type="ORF">DOQ08_02847</name>
</gene>
<evidence type="ECO:0000256" key="3">
    <source>
        <dbReference type="SAM" id="SignalP"/>
    </source>
</evidence>
<dbReference type="RefSeq" id="WP_114335642.1">
    <property type="nucleotide sequence ID" value="NZ_QMDL01000004.1"/>
</dbReference>
<dbReference type="Pfam" id="PF00497">
    <property type="entry name" value="SBP_bac_3"/>
    <property type="match status" value="1"/>
</dbReference>
<evidence type="ECO:0000256" key="2">
    <source>
        <dbReference type="ARBA" id="ARBA00022729"/>
    </source>
</evidence>
<feature type="signal peptide" evidence="3">
    <location>
        <begin position="1"/>
        <end position="31"/>
    </location>
</feature>
<evidence type="ECO:0000256" key="1">
    <source>
        <dbReference type="ARBA" id="ARBA00010333"/>
    </source>
</evidence>
<comment type="caution">
    <text evidence="5">The sequence shown here is derived from an EMBL/GenBank/DDBJ whole genome shotgun (WGS) entry which is preliminary data.</text>
</comment>
<dbReference type="SMART" id="SM00062">
    <property type="entry name" value="PBPb"/>
    <property type="match status" value="1"/>
</dbReference>
<proteinExistence type="inferred from homology"/>
<feature type="domain" description="Solute-binding protein family 3/N-terminal" evidence="4">
    <location>
        <begin position="41"/>
        <end position="260"/>
    </location>
</feature>
<evidence type="ECO:0000313" key="6">
    <source>
        <dbReference type="Proteomes" id="UP000265903"/>
    </source>
</evidence>
<reference evidence="5 6" key="1">
    <citation type="submission" date="2018-08" db="EMBL/GenBank/DDBJ databases">
        <title>Whole Genome Sequence of the Moderate Halophilic Marine Bacterium Marinobacter litoralis Sw-45.</title>
        <authorList>
            <person name="Musa H."/>
        </authorList>
    </citation>
    <scope>NUCLEOTIDE SEQUENCE [LARGE SCALE GENOMIC DNA]</scope>
    <source>
        <strain evidence="5 6">Sw-45</strain>
    </source>
</reference>
<dbReference type="InterPro" id="IPR001638">
    <property type="entry name" value="Solute-binding_3/MltF_N"/>
</dbReference>
<dbReference type="EMBL" id="QMDL01000004">
    <property type="protein sequence ID" value="RMJ02056.1"/>
    <property type="molecule type" value="Genomic_DNA"/>
</dbReference>
<organism evidence="5 6">
    <name type="scientific">Marinobacter litoralis</name>
    <dbReference type="NCBI Taxonomy" id="187981"/>
    <lineage>
        <taxon>Bacteria</taxon>
        <taxon>Pseudomonadati</taxon>
        <taxon>Pseudomonadota</taxon>
        <taxon>Gammaproteobacteria</taxon>
        <taxon>Pseudomonadales</taxon>
        <taxon>Marinobacteraceae</taxon>
        <taxon>Marinobacter</taxon>
    </lineage>
</organism>
<dbReference type="SUPFAM" id="SSF53850">
    <property type="entry name" value="Periplasmic binding protein-like II"/>
    <property type="match status" value="1"/>
</dbReference>
<evidence type="ECO:0000259" key="4">
    <source>
        <dbReference type="SMART" id="SM00062"/>
    </source>
</evidence>
<accession>A0A3M2R9U3</accession>
<name>A0A3M2R9U3_9GAMM</name>
<dbReference type="AlphaFoldDB" id="A0A3M2R9U3"/>
<comment type="similarity">
    <text evidence="1">Belongs to the bacterial solute-binding protein 3 family.</text>
</comment>
<sequence>MIRRCFKRLDHYLRLLPFALFCAIISANASADTQDTGKSLRLNISPHGYPPYLIVEGETPSGILWDVMTTIAPRLGYELIPRKIPRKRVDNMLLDGYIDGTFRAIEWTEKPENYLFTQAVVNVEEVLFFNRESATDYSHPSDLFGHTVVAHLGYKYPSLAPYFEQGKIKRFNVSSDKDLFRYVLLGDRFDAALADRLVGQWILRNEGLTNQFRSSTGNISQYGYRLMLRKDWAEFAQGFNRELAAMRENGELDAILANYR</sequence>